<reference evidence="2 3" key="1">
    <citation type="submission" date="2024-01" db="EMBL/GenBank/DDBJ databases">
        <title>The complete chloroplast genome sequence of Lithospermum erythrorhizon: insights into the phylogenetic relationship among Boraginaceae species and the maternal lineages of purple gromwells.</title>
        <authorList>
            <person name="Okada T."/>
            <person name="Watanabe K."/>
        </authorList>
    </citation>
    <scope>NUCLEOTIDE SEQUENCE [LARGE SCALE GENOMIC DNA]</scope>
</reference>
<comment type="caution">
    <text evidence="2">The sequence shown here is derived from an EMBL/GenBank/DDBJ whole genome shotgun (WGS) entry which is preliminary data.</text>
</comment>
<evidence type="ECO:0000256" key="1">
    <source>
        <dbReference type="SAM" id="Phobius"/>
    </source>
</evidence>
<dbReference type="Proteomes" id="UP001454036">
    <property type="component" value="Unassembled WGS sequence"/>
</dbReference>
<feature type="transmembrane region" description="Helical" evidence="1">
    <location>
        <begin position="36"/>
        <end position="52"/>
    </location>
</feature>
<proteinExistence type="predicted"/>
<protein>
    <submittedName>
        <fullName evidence="2">Uncharacterized protein</fullName>
    </submittedName>
</protein>
<keyword evidence="3" id="KW-1185">Reference proteome</keyword>
<keyword evidence="1" id="KW-0472">Membrane</keyword>
<accession>A0AAV3NS34</accession>
<name>A0AAV3NS34_LITER</name>
<evidence type="ECO:0000313" key="2">
    <source>
        <dbReference type="EMBL" id="GAA0142194.1"/>
    </source>
</evidence>
<keyword evidence="1" id="KW-0812">Transmembrane</keyword>
<dbReference type="EMBL" id="BAABME010000372">
    <property type="protein sequence ID" value="GAA0142194.1"/>
    <property type="molecule type" value="Genomic_DNA"/>
</dbReference>
<feature type="transmembrane region" description="Helical" evidence="1">
    <location>
        <begin position="6"/>
        <end position="24"/>
    </location>
</feature>
<gene>
    <name evidence="2" type="ORF">LIER_03149</name>
</gene>
<organism evidence="2 3">
    <name type="scientific">Lithospermum erythrorhizon</name>
    <name type="common">Purple gromwell</name>
    <name type="synonym">Lithospermum officinale var. erythrorhizon</name>
    <dbReference type="NCBI Taxonomy" id="34254"/>
    <lineage>
        <taxon>Eukaryota</taxon>
        <taxon>Viridiplantae</taxon>
        <taxon>Streptophyta</taxon>
        <taxon>Embryophyta</taxon>
        <taxon>Tracheophyta</taxon>
        <taxon>Spermatophyta</taxon>
        <taxon>Magnoliopsida</taxon>
        <taxon>eudicotyledons</taxon>
        <taxon>Gunneridae</taxon>
        <taxon>Pentapetalae</taxon>
        <taxon>asterids</taxon>
        <taxon>lamiids</taxon>
        <taxon>Boraginales</taxon>
        <taxon>Boraginaceae</taxon>
        <taxon>Boraginoideae</taxon>
        <taxon>Lithospermeae</taxon>
        <taxon>Lithospermum</taxon>
    </lineage>
</organism>
<evidence type="ECO:0000313" key="3">
    <source>
        <dbReference type="Proteomes" id="UP001454036"/>
    </source>
</evidence>
<sequence>MCSSGSVFPVNLVIAGSFIPAGMIELRMLGEKGSRPASLVLVFVLACLATLAERASTCHCKATIASVWVPGLQPLERLRHGGFAAPVQAHFPSVLGEYGYRSPPHPPGRTILPRGSFPSTGGVFPGAASLRWPRWYP</sequence>
<dbReference type="AlphaFoldDB" id="A0AAV3NS34"/>
<keyword evidence="1" id="KW-1133">Transmembrane helix</keyword>